<keyword evidence="3" id="KW-1185">Reference proteome</keyword>
<protein>
    <submittedName>
        <fullName evidence="2">Uncharacterized protein</fullName>
    </submittedName>
</protein>
<gene>
    <name evidence="2" type="ORF">GCM10009020_18750</name>
</gene>
<dbReference type="RefSeq" id="WP_343773735.1">
    <property type="nucleotide sequence ID" value="NZ_BAAADV010000003.1"/>
</dbReference>
<dbReference type="AlphaFoldDB" id="A0AAV3TA36"/>
<sequence length="67" mass="7197">MDDDSTAAKIRSLLGRVAGHVLLFTGALLTPASLWFLLNGRLGVLVVAAHLWGWLCFLAGLSLIYSN</sequence>
<organism evidence="2 3">
    <name type="scientific">Natronoarchaeum mannanilyticum</name>
    <dbReference type="NCBI Taxonomy" id="926360"/>
    <lineage>
        <taxon>Archaea</taxon>
        <taxon>Methanobacteriati</taxon>
        <taxon>Methanobacteriota</taxon>
        <taxon>Stenosarchaea group</taxon>
        <taxon>Halobacteria</taxon>
        <taxon>Halobacteriales</taxon>
        <taxon>Natronoarchaeaceae</taxon>
    </lineage>
</organism>
<keyword evidence="1" id="KW-0812">Transmembrane</keyword>
<comment type="caution">
    <text evidence="2">The sequence shown here is derived from an EMBL/GenBank/DDBJ whole genome shotgun (WGS) entry which is preliminary data.</text>
</comment>
<reference evidence="2 3" key="1">
    <citation type="journal article" date="2019" name="Int. J. Syst. Evol. Microbiol.">
        <title>The Global Catalogue of Microorganisms (GCM) 10K type strain sequencing project: providing services to taxonomists for standard genome sequencing and annotation.</title>
        <authorList>
            <consortium name="The Broad Institute Genomics Platform"/>
            <consortium name="The Broad Institute Genome Sequencing Center for Infectious Disease"/>
            <person name="Wu L."/>
            <person name="Ma J."/>
        </authorList>
    </citation>
    <scope>NUCLEOTIDE SEQUENCE [LARGE SCALE GENOMIC DNA]</scope>
    <source>
        <strain evidence="2 3">JCM 16328</strain>
    </source>
</reference>
<proteinExistence type="predicted"/>
<evidence type="ECO:0000313" key="2">
    <source>
        <dbReference type="EMBL" id="GAA0672331.1"/>
    </source>
</evidence>
<evidence type="ECO:0000313" key="3">
    <source>
        <dbReference type="Proteomes" id="UP001500420"/>
    </source>
</evidence>
<name>A0AAV3TA36_9EURY</name>
<dbReference type="Proteomes" id="UP001500420">
    <property type="component" value="Unassembled WGS sequence"/>
</dbReference>
<feature type="transmembrane region" description="Helical" evidence="1">
    <location>
        <begin position="44"/>
        <end position="65"/>
    </location>
</feature>
<keyword evidence="1" id="KW-0472">Membrane</keyword>
<keyword evidence="1" id="KW-1133">Transmembrane helix</keyword>
<dbReference type="EMBL" id="BAAADV010000003">
    <property type="protein sequence ID" value="GAA0672331.1"/>
    <property type="molecule type" value="Genomic_DNA"/>
</dbReference>
<evidence type="ECO:0000256" key="1">
    <source>
        <dbReference type="SAM" id="Phobius"/>
    </source>
</evidence>
<feature type="transmembrane region" description="Helical" evidence="1">
    <location>
        <begin position="21"/>
        <end position="38"/>
    </location>
</feature>
<accession>A0AAV3TA36</accession>